<dbReference type="OrthoDB" id="9813394at2"/>
<organism evidence="11 12">
    <name type="scientific">Clostridium tagluense</name>
    <dbReference type="NCBI Taxonomy" id="360422"/>
    <lineage>
        <taxon>Bacteria</taxon>
        <taxon>Bacillati</taxon>
        <taxon>Bacillota</taxon>
        <taxon>Clostridia</taxon>
        <taxon>Eubacteriales</taxon>
        <taxon>Clostridiaceae</taxon>
        <taxon>Clostridium</taxon>
    </lineage>
</organism>
<keyword evidence="3" id="KW-0597">Phosphoprotein</keyword>
<dbReference type="Pfam" id="PF00989">
    <property type="entry name" value="PAS"/>
    <property type="match status" value="1"/>
</dbReference>
<dbReference type="GO" id="GO:0005524">
    <property type="term" value="F:ATP binding"/>
    <property type="evidence" value="ECO:0007669"/>
    <property type="project" value="UniProtKB-KW"/>
</dbReference>
<dbReference type="CDD" id="cd00130">
    <property type="entry name" value="PAS"/>
    <property type="match status" value="1"/>
</dbReference>
<dbReference type="InterPro" id="IPR036097">
    <property type="entry name" value="HisK_dim/P_sf"/>
</dbReference>
<dbReference type="Proteomes" id="UP000287872">
    <property type="component" value="Unassembled WGS sequence"/>
</dbReference>
<evidence type="ECO:0000256" key="6">
    <source>
        <dbReference type="ARBA" id="ARBA00022777"/>
    </source>
</evidence>
<evidence type="ECO:0000256" key="3">
    <source>
        <dbReference type="ARBA" id="ARBA00022553"/>
    </source>
</evidence>
<comment type="catalytic activity">
    <reaction evidence="1">
        <text>ATP + protein L-histidine = ADP + protein N-phospho-L-histidine.</text>
        <dbReference type="EC" id="2.7.13.3"/>
    </reaction>
</comment>
<dbReference type="CDD" id="cd00082">
    <property type="entry name" value="HisKA"/>
    <property type="match status" value="1"/>
</dbReference>
<dbReference type="InterPro" id="IPR035965">
    <property type="entry name" value="PAS-like_dom_sf"/>
</dbReference>
<dbReference type="PROSITE" id="PS50112">
    <property type="entry name" value="PAS"/>
    <property type="match status" value="1"/>
</dbReference>
<dbReference type="NCBIfam" id="TIGR00229">
    <property type="entry name" value="sensory_box"/>
    <property type="match status" value="1"/>
</dbReference>
<dbReference type="InterPro" id="IPR003594">
    <property type="entry name" value="HATPase_dom"/>
</dbReference>
<dbReference type="Gene3D" id="3.30.565.10">
    <property type="entry name" value="Histidine kinase-like ATPase, C-terminal domain"/>
    <property type="match status" value="1"/>
</dbReference>
<keyword evidence="8" id="KW-0902">Two-component regulatory system</keyword>
<dbReference type="SMART" id="SM00388">
    <property type="entry name" value="HisKA"/>
    <property type="match status" value="1"/>
</dbReference>
<feature type="domain" description="Histidine kinase" evidence="9">
    <location>
        <begin position="306"/>
        <end position="529"/>
    </location>
</feature>
<name>A0A401UFX6_9CLOT</name>
<evidence type="ECO:0000256" key="2">
    <source>
        <dbReference type="ARBA" id="ARBA00012438"/>
    </source>
</evidence>
<dbReference type="GO" id="GO:0006355">
    <property type="term" value="P:regulation of DNA-templated transcription"/>
    <property type="evidence" value="ECO:0007669"/>
    <property type="project" value="InterPro"/>
</dbReference>
<dbReference type="InterPro" id="IPR013767">
    <property type="entry name" value="PAS_fold"/>
</dbReference>
<evidence type="ECO:0000259" key="10">
    <source>
        <dbReference type="PROSITE" id="PS50112"/>
    </source>
</evidence>
<dbReference type="PANTHER" id="PTHR43047:SF72">
    <property type="entry name" value="OSMOSENSING HISTIDINE PROTEIN KINASE SLN1"/>
    <property type="match status" value="1"/>
</dbReference>
<dbReference type="FunFam" id="1.10.287.130:FF:000001">
    <property type="entry name" value="Two-component sensor histidine kinase"/>
    <property type="match status" value="1"/>
</dbReference>
<keyword evidence="7" id="KW-0067">ATP-binding</keyword>
<dbReference type="Gene3D" id="3.30.450.20">
    <property type="entry name" value="PAS domain"/>
    <property type="match status" value="1"/>
</dbReference>
<dbReference type="SUPFAM" id="SSF55874">
    <property type="entry name" value="ATPase domain of HSP90 chaperone/DNA topoisomerase II/histidine kinase"/>
    <property type="match status" value="1"/>
</dbReference>
<feature type="domain" description="PAS" evidence="10">
    <location>
        <begin position="156"/>
        <end position="192"/>
    </location>
</feature>
<dbReference type="SUPFAM" id="SSF55785">
    <property type="entry name" value="PYP-like sensor domain (PAS domain)"/>
    <property type="match status" value="1"/>
</dbReference>
<dbReference type="SMART" id="SM00387">
    <property type="entry name" value="HATPase_c"/>
    <property type="match status" value="1"/>
</dbReference>
<dbReference type="PRINTS" id="PR00344">
    <property type="entry name" value="BCTRLSENSOR"/>
</dbReference>
<dbReference type="GO" id="GO:0005886">
    <property type="term" value="C:plasma membrane"/>
    <property type="evidence" value="ECO:0007669"/>
    <property type="project" value="TreeGrafter"/>
</dbReference>
<dbReference type="FunFam" id="3.30.565.10:FF:000037">
    <property type="entry name" value="Hybrid sensor histidine kinase/response regulator"/>
    <property type="match status" value="1"/>
</dbReference>
<dbReference type="InterPro" id="IPR004358">
    <property type="entry name" value="Sig_transdc_His_kin-like_C"/>
</dbReference>
<dbReference type="PROSITE" id="PS50109">
    <property type="entry name" value="HIS_KIN"/>
    <property type="match status" value="1"/>
</dbReference>
<evidence type="ECO:0000313" key="11">
    <source>
        <dbReference type="EMBL" id="GCD08414.1"/>
    </source>
</evidence>
<reference evidence="11 12" key="1">
    <citation type="submission" date="2018-11" db="EMBL/GenBank/DDBJ databases">
        <title>Genome sequencing and assembly of Clostridium tagluense strain A121.</title>
        <authorList>
            <person name="Murakami T."/>
            <person name="Segawa T."/>
            <person name="Shcherbakova V.A."/>
            <person name="Mori H."/>
            <person name="Yoshimura Y."/>
        </authorList>
    </citation>
    <scope>NUCLEOTIDE SEQUENCE [LARGE SCALE GENOMIC DNA]</scope>
    <source>
        <strain evidence="11 12">A121</strain>
    </source>
</reference>
<dbReference type="CDD" id="cd16922">
    <property type="entry name" value="HATPase_EvgS-ArcB-TorS-like"/>
    <property type="match status" value="1"/>
</dbReference>
<evidence type="ECO:0000256" key="7">
    <source>
        <dbReference type="ARBA" id="ARBA00022840"/>
    </source>
</evidence>
<evidence type="ECO:0000256" key="8">
    <source>
        <dbReference type="ARBA" id="ARBA00023012"/>
    </source>
</evidence>
<sequence length="559" mass="64710">MENLCNNISNTEYLKFKVMDNIKKNGYSNNYLGEKFISILAIKKISSCIVDFIEGEYVLEKVIGYNEISHIIINNMLKYIQVQGTEKLNIGFIIRTFKCYRNSYIDVVLEEGCNNKVKLKITNYIERFFDELEIVACSQGLSSSKVKKTEDALIESENRYKKLLELMPDAVYVNDNGKIVYTNKAGAKLMGYLEPKEILGKSSYELLEIDDYSKTLIKQQEDITMRSGYLPPVERKYFRKSDGKFLEVETTSTVISYEEEKTILNITRDISERKRIEFLKQKVRQKTFLLNKTIEYNKLRTEFFANISHELRTPLNMILGTIQLVNITNNDKNLINPNIKVEKYMSIIKQNSYRLLKLVDNLIDITKIDAGYLDISLQNDDIVKVVEDIAQSVVEYVESKGLELIFDTDIEEKYMAFDADKIERIMLNLISNAIKFTKRCGRIYVNIYDKQDTIVIAVRDTGIGIPLEKQKEIFERFSQVDKSLSRKQEGSGIGLSLVKSLVEMHKGKIYINKKITKGSEFIIELPVKVLDSIKESNENYNAAENYIERSKIEFSDIYS</sequence>
<dbReference type="Gene3D" id="1.10.287.130">
    <property type="match status" value="1"/>
</dbReference>
<evidence type="ECO:0000256" key="4">
    <source>
        <dbReference type="ARBA" id="ARBA00022679"/>
    </source>
</evidence>
<protein>
    <recommendedName>
        <fullName evidence="2">histidine kinase</fullName>
        <ecNumber evidence="2">2.7.13.3</ecNumber>
    </recommendedName>
</protein>
<dbReference type="InterPro" id="IPR005467">
    <property type="entry name" value="His_kinase_dom"/>
</dbReference>
<gene>
    <name evidence="11" type="ORF">Ctaglu_00370</name>
</gene>
<dbReference type="RefSeq" id="WP_124996869.1">
    <property type="nucleotide sequence ID" value="NZ_BHYK01000001.1"/>
</dbReference>
<comment type="caution">
    <text evidence="11">The sequence shown here is derived from an EMBL/GenBank/DDBJ whole genome shotgun (WGS) entry which is preliminary data.</text>
</comment>
<dbReference type="EC" id="2.7.13.3" evidence="2"/>
<dbReference type="InterPro" id="IPR036890">
    <property type="entry name" value="HATPase_C_sf"/>
</dbReference>
<keyword evidence="12" id="KW-1185">Reference proteome</keyword>
<evidence type="ECO:0000313" key="12">
    <source>
        <dbReference type="Proteomes" id="UP000287872"/>
    </source>
</evidence>
<dbReference type="SUPFAM" id="SSF47384">
    <property type="entry name" value="Homodimeric domain of signal transducing histidine kinase"/>
    <property type="match status" value="1"/>
</dbReference>
<dbReference type="InterPro" id="IPR000014">
    <property type="entry name" value="PAS"/>
</dbReference>
<dbReference type="GO" id="GO:0000155">
    <property type="term" value="F:phosphorelay sensor kinase activity"/>
    <property type="evidence" value="ECO:0007669"/>
    <property type="project" value="InterPro"/>
</dbReference>
<evidence type="ECO:0000256" key="1">
    <source>
        <dbReference type="ARBA" id="ARBA00000085"/>
    </source>
</evidence>
<dbReference type="GO" id="GO:0009927">
    <property type="term" value="F:histidine phosphotransfer kinase activity"/>
    <property type="evidence" value="ECO:0007669"/>
    <property type="project" value="TreeGrafter"/>
</dbReference>
<proteinExistence type="predicted"/>
<dbReference type="PANTHER" id="PTHR43047">
    <property type="entry name" value="TWO-COMPONENT HISTIDINE PROTEIN KINASE"/>
    <property type="match status" value="1"/>
</dbReference>
<dbReference type="SMART" id="SM00091">
    <property type="entry name" value="PAS"/>
    <property type="match status" value="1"/>
</dbReference>
<dbReference type="InterPro" id="IPR003661">
    <property type="entry name" value="HisK_dim/P_dom"/>
</dbReference>
<keyword evidence="4" id="KW-0808">Transferase</keyword>
<dbReference type="EMBL" id="BHYK01000001">
    <property type="protein sequence ID" value="GCD08414.1"/>
    <property type="molecule type" value="Genomic_DNA"/>
</dbReference>
<evidence type="ECO:0000259" key="9">
    <source>
        <dbReference type="PROSITE" id="PS50109"/>
    </source>
</evidence>
<evidence type="ECO:0000256" key="5">
    <source>
        <dbReference type="ARBA" id="ARBA00022741"/>
    </source>
</evidence>
<dbReference type="Pfam" id="PF00512">
    <property type="entry name" value="HisKA"/>
    <property type="match status" value="1"/>
</dbReference>
<keyword evidence="5" id="KW-0547">Nucleotide-binding</keyword>
<dbReference type="AlphaFoldDB" id="A0A401UFX6"/>
<accession>A0A401UFX6</accession>
<dbReference type="Pfam" id="PF02518">
    <property type="entry name" value="HATPase_c"/>
    <property type="match status" value="1"/>
</dbReference>
<keyword evidence="6" id="KW-0418">Kinase</keyword>